<dbReference type="Proteomes" id="UP000002770">
    <property type="component" value="Unassembled WGS sequence"/>
</dbReference>
<dbReference type="EMBL" id="JH413808">
    <property type="protein sequence ID" value="EHL31879.1"/>
    <property type="molecule type" value="Genomic_DNA"/>
</dbReference>
<name>G9ELP4_9GAMM</name>
<dbReference type="AlphaFoldDB" id="G9ELP4"/>
<reference evidence="1 2" key="1">
    <citation type="journal article" date="2011" name="BMC Genomics">
        <title>Insight into cross-talk between intra-amoebal pathogens.</title>
        <authorList>
            <person name="Gimenez G."/>
            <person name="Bertelli C."/>
            <person name="Moliner C."/>
            <person name="Robert C."/>
            <person name="Raoult D."/>
            <person name="Fournier P.E."/>
            <person name="Greub G."/>
        </authorList>
    </citation>
    <scope>NUCLEOTIDE SEQUENCE [LARGE SCALE GENOMIC DNA]</scope>
    <source>
        <strain evidence="1 2">LLAP12</strain>
    </source>
</reference>
<dbReference type="InParanoid" id="G9ELP4"/>
<dbReference type="STRING" id="658187.LDG_6045"/>
<dbReference type="HOGENOM" id="CLU_3201484_0_0_6"/>
<accession>G9ELP4</accession>
<protein>
    <submittedName>
        <fullName evidence="1">Uncharacterized protein</fullName>
    </submittedName>
</protein>
<sequence>MLLMLIFAAWICSHNYKNLLAVFFLLRLGFNLSFKLIYGQDEFVL</sequence>
<evidence type="ECO:0000313" key="1">
    <source>
        <dbReference type="EMBL" id="EHL31879.1"/>
    </source>
</evidence>
<keyword evidence="2" id="KW-1185">Reference proteome</keyword>
<gene>
    <name evidence="1" type="ORF">LDG_6045</name>
</gene>
<organism evidence="1 2">
    <name type="scientific">Legionella drancourtii LLAP12</name>
    <dbReference type="NCBI Taxonomy" id="658187"/>
    <lineage>
        <taxon>Bacteria</taxon>
        <taxon>Pseudomonadati</taxon>
        <taxon>Pseudomonadota</taxon>
        <taxon>Gammaproteobacteria</taxon>
        <taxon>Legionellales</taxon>
        <taxon>Legionellaceae</taxon>
        <taxon>Legionella</taxon>
    </lineage>
</organism>
<proteinExistence type="predicted"/>
<evidence type="ECO:0000313" key="2">
    <source>
        <dbReference type="Proteomes" id="UP000002770"/>
    </source>
</evidence>